<organism evidence="2 3">
    <name type="scientific">Pseudomonas amygdali pv. eriobotryae</name>
    <dbReference type="NCBI Taxonomy" id="129137"/>
    <lineage>
        <taxon>Bacteria</taxon>
        <taxon>Pseudomonadati</taxon>
        <taxon>Pseudomonadota</taxon>
        <taxon>Gammaproteobacteria</taxon>
        <taxon>Pseudomonadales</taxon>
        <taxon>Pseudomonadaceae</taxon>
        <taxon>Pseudomonas</taxon>
        <taxon>Pseudomonas amygdali</taxon>
    </lineage>
</organism>
<dbReference type="Proteomes" id="UP000272627">
    <property type="component" value="Unassembled WGS sequence"/>
</dbReference>
<proteinExistence type="predicted"/>
<dbReference type="EMBL" id="RBOA01000209">
    <property type="protein sequence ID" value="RMM00632.1"/>
    <property type="molecule type" value="Genomic_DNA"/>
</dbReference>
<sequence length="50" mass="5526">MHKRSIHMTTENHETPAIIGQSATTLSRRFSVAPMMDWTNPLSSPSVCGI</sequence>
<gene>
    <name evidence="2" type="ORF">ALQ86_05204</name>
</gene>
<evidence type="ECO:0000256" key="1">
    <source>
        <dbReference type="SAM" id="MobiDB-lite"/>
    </source>
</evidence>
<accession>A0A3M3AJU6</accession>
<protein>
    <submittedName>
        <fullName evidence="2">Uncharacterized protein</fullName>
    </submittedName>
</protein>
<dbReference type="AlphaFoldDB" id="A0A3M3AJU6"/>
<evidence type="ECO:0000313" key="3">
    <source>
        <dbReference type="Proteomes" id="UP000272627"/>
    </source>
</evidence>
<comment type="caution">
    <text evidence="2">The sequence shown here is derived from an EMBL/GenBank/DDBJ whole genome shotgun (WGS) entry which is preliminary data.</text>
</comment>
<reference evidence="2 3" key="1">
    <citation type="submission" date="2018-08" db="EMBL/GenBank/DDBJ databases">
        <title>Recombination of ecologically and evolutionarily significant loci maintains genetic cohesion in the Pseudomonas syringae species complex.</title>
        <authorList>
            <person name="Dillon M."/>
            <person name="Thakur S."/>
            <person name="Almeida R.N.D."/>
            <person name="Weir B.S."/>
            <person name="Guttman D.S."/>
        </authorList>
    </citation>
    <scope>NUCLEOTIDE SEQUENCE [LARGE SCALE GENOMIC DNA]</scope>
    <source>
        <strain evidence="2 3">ICMP 8636</strain>
    </source>
</reference>
<name>A0A3M3AJU6_PSEA0</name>
<feature type="region of interest" description="Disordered" evidence="1">
    <location>
        <begin position="1"/>
        <end position="21"/>
    </location>
</feature>
<evidence type="ECO:0000313" key="2">
    <source>
        <dbReference type="EMBL" id="RMM00632.1"/>
    </source>
</evidence>